<proteinExistence type="predicted"/>
<keyword evidence="1" id="KW-1133">Transmembrane helix</keyword>
<name>A0A1B0B161_9MUSC</name>
<keyword evidence="1" id="KW-0812">Transmembrane</keyword>
<dbReference type="EMBL" id="JXJN01007007">
    <property type="status" value="NOT_ANNOTATED_CDS"/>
    <property type="molecule type" value="Genomic_DNA"/>
</dbReference>
<dbReference type="AlphaFoldDB" id="A0A1B0B161"/>
<dbReference type="EMBL" id="JXJN01007006">
    <property type="status" value="NOT_ANNOTATED_CDS"/>
    <property type="molecule type" value="Genomic_DNA"/>
</dbReference>
<evidence type="ECO:0000256" key="1">
    <source>
        <dbReference type="SAM" id="Phobius"/>
    </source>
</evidence>
<reference evidence="2" key="2">
    <citation type="submission" date="2020-05" db="UniProtKB">
        <authorList>
            <consortium name="EnsemblMetazoa"/>
        </authorList>
    </citation>
    <scope>IDENTIFICATION</scope>
    <source>
        <strain evidence="2">IAEA</strain>
    </source>
</reference>
<evidence type="ECO:0000313" key="3">
    <source>
        <dbReference type="Proteomes" id="UP000092460"/>
    </source>
</evidence>
<accession>A0A1B0B161</accession>
<dbReference type="EnsemblMetazoa" id="GPPI015415-RA">
    <property type="protein sequence ID" value="GPPI015415-PA"/>
    <property type="gene ID" value="GPPI015415"/>
</dbReference>
<dbReference type="Proteomes" id="UP000092460">
    <property type="component" value="Unassembled WGS sequence"/>
</dbReference>
<keyword evidence="3" id="KW-1185">Reference proteome</keyword>
<reference evidence="3" key="1">
    <citation type="submission" date="2015-01" db="EMBL/GenBank/DDBJ databases">
        <authorList>
            <person name="Aksoy S."/>
            <person name="Warren W."/>
            <person name="Wilson R.K."/>
        </authorList>
    </citation>
    <scope>NUCLEOTIDE SEQUENCE [LARGE SCALE GENOMIC DNA]</scope>
    <source>
        <strain evidence="3">IAEA</strain>
    </source>
</reference>
<feature type="transmembrane region" description="Helical" evidence="1">
    <location>
        <begin position="57"/>
        <end position="76"/>
    </location>
</feature>
<keyword evidence="1" id="KW-0472">Membrane</keyword>
<sequence>MVYEYRKFHKRTFLHKNSYYTQLQSMLIYYLFSLTETIHNNYGEQHKLLNARHSTNLLVLSGSFITIVSICTSLISECNLLSEILSNASPCEAVISLVQADCIQVWSIDT</sequence>
<dbReference type="VEuPathDB" id="VectorBase:GPPI015415"/>
<evidence type="ECO:0000313" key="2">
    <source>
        <dbReference type="EnsemblMetazoa" id="GPPI015415-PA"/>
    </source>
</evidence>
<organism evidence="2 3">
    <name type="scientific">Glossina palpalis gambiensis</name>
    <dbReference type="NCBI Taxonomy" id="67801"/>
    <lineage>
        <taxon>Eukaryota</taxon>
        <taxon>Metazoa</taxon>
        <taxon>Ecdysozoa</taxon>
        <taxon>Arthropoda</taxon>
        <taxon>Hexapoda</taxon>
        <taxon>Insecta</taxon>
        <taxon>Pterygota</taxon>
        <taxon>Neoptera</taxon>
        <taxon>Endopterygota</taxon>
        <taxon>Diptera</taxon>
        <taxon>Brachycera</taxon>
        <taxon>Muscomorpha</taxon>
        <taxon>Hippoboscoidea</taxon>
        <taxon>Glossinidae</taxon>
        <taxon>Glossina</taxon>
    </lineage>
</organism>
<protein>
    <submittedName>
        <fullName evidence="2">Uncharacterized protein</fullName>
    </submittedName>
</protein>